<dbReference type="PROSITE" id="PS51257">
    <property type="entry name" value="PROKAR_LIPOPROTEIN"/>
    <property type="match status" value="1"/>
</dbReference>
<dbReference type="GeneID" id="300266901"/>
<reference evidence="3 4" key="1">
    <citation type="submission" date="2018-06" db="EMBL/GenBank/DDBJ databases">
        <authorList>
            <consortium name="Pathogen Informatics"/>
            <person name="Doyle S."/>
        </authorList>
    </citation>
    <scope>NUCLEOTIDE SEQUENCE [LARGE SCALE GENOMIC DNA]</scope>
    <source>
        <strain evidence="3 4">NCTC11842</strain>
    </source>
</reference>
<proteinExistence type="predicted"/>
<evidence type="ECO:0000313" key="4">
    <source>
        <dbReference type="Proteomes" id="UP000250443"/>
    </source>
</evidence>
<dbReference type="RefSeq" id="WP_010797552.1">
    <property type="nucleotide sequence ID" value="NZ_CP044086.1"/>
</dbReference>
<reference evidence="2 6" key="3">
    <citation type="submission" date="2020-11" db="EMBL/GenBank/DDBJ databases">
        <title>Enhanced detection system for hospital associated transmission using whole genome sequencing surveillance.</title>
        <authorList>
            <person name="Harrison L.H."/>
            <person name="Van Tyne D."/>
            <person name="Marsh J.W."/>
            <person name="Griffith M.P."/>
            <person name="Snyder D.J."/>
            <person name="Cooper V.S."/>
            <person name="Mustapha M."/>
        </authorList>
    </citation>
    <scope>NUCLEOTIDE SEQUENCE [LARGE SCALE GENOMIC DNA]</scope>
    <source>
        <strain evidence="2 6">PSB00013</strain>
    </source>
</reference>
<evidence type="ECO:0000313" key="3">
    <source>
        <dbReference type="EMBL" id="SPZ09797.1"/>
    </source>
</evidence>
<reference evidence="1 5" key="2">
    <citation type="submission" date="2020-10" db="EMBL/GenBank/DDBJ databases">
        <title>Genome sequences of Pseudomonas isolates.</title>
        <authorList>
            <person name="Wessels L."/>
            <person name="Reich F."/>
            <person name="Hammerl J."/>
        </authorList>
    </citation>
    <scope>NUCLEOTIDE SEQUENCE [LARGE SCALE GENOMIC DNA]</scope>
    <source>
        <strain evidence="1 5">20-MO00624-0</strain>
    </source>
</reference>
<organism evidence="3 4">
    <name type="scientific">Pseudomonas luteola</name>
    <dbReference type="NCBI Taxonomy" id="47886"/>
    <lineage>
        <taxon>Bacteria</taxon>
        <taxon>Pseudomonadati</taxon>
        <taxon>Pseudomonadota</taxon>
        <taxon>Gammaproteobacteria</taxon>
        <taxon>Pseudomonadales</taxon>
        <taxon>Pseudomonadaceae</taxon>
        <taxon>Pseudomonas</taxon>
    </lineage>
</organism>
<dbReference type="Proteomes" id="UP000638986">
    <property type="component" value="Unassembled WGS sequence"/>
</dbReference>
<dbReference type="EMBL" id="UAUF01000013">
    <property type="protein sequence ID" value="SPZ09797.1"/>
    <property type="molecule type" value="Genomic_DNA"/>
</dbReference>
<dbReference type="Proteomes" id="UP000626180">
    <property type="component" value="Unassembled WGS sequence"/>
</dbReference>
<dbReference type="Proteomes" id="UP000250443">
    <property type="component" value="Unassembled WGS sequence"/>
</dbReference>
<evidence type="ECO:0000313" key="2">
    <source>
        <dbReference type="EMBL" id="MBH3440077.1"/>
    </source>
</evidence>
<evidence type="ECO:0000313" key="6">
    <source>
        <dbReference type="Proteomes" id="UP000638986"/>
    </source>
</evidence>
<sequence length="109" mass="11998">MRGLVVVSLITLLTTGCVMSGRNIDEQQVGQIVEGQTTRSQLIAMFGEPQSKIRKSGYEMLYWSYFNSGFLAASEQSKGLRVLIDEDGTVKKYQAINSNTKSALAQSDI</sequence>
<dbReference type="EMBL" id="JADTXM010000010">
    <property type="protein sequence ID" value="MBH3440077.1"/>
    <property type="molecule type" value="Genomic_DNA"/>
</dbReference>
<evidence type="ECO:0008006" key="7">
    <source>
        <dbReference type="Google" id="ProtNLM"/>
    </source>
</evidence>
<evidence type="ECO:0000313" key="1">
    <source>
        <dbReference type="EMBL" id="MBF8639152.1"/>
    </source>
</evidence>
<keyword evidence="5" id="KW-1185">Reference proteome</keyword>
<name>A0A2X2CNP7_PSELU</name>
<dbReference type="AlphaFoldDB" id="A0A2X2CNP7"/>
<dbReference type="EMBL" id="JADMCD010000001">
    <property type="protein sequence ID" value="MBF8639152.1"/>
    <property type="molecule type" value="Genomic_DNA"/>
</dbReference>
<gene>
    <name evidence="2" type="ORF">I5Q09_15430</name>
    <name evidence="1" type="ORF">IRZ65_00465</name>
    <name evidence="3" type="ORF">NCTC11842_03381</name>
</gene>
<accession>A0A2X2CNP7</accession>
<protein>
    <recommendedName>
        <fullName evidence="7">Outer membrane protein assembly factor BamE</fullName>
    </recommendedName>
</protein>
<evidence type="ECO:0000313" key="5">
    <source>
        <dbReference type="Proteomes" id="UP000626180"/>
    </source>
</evidence>